<dbReference type="EMBL" id="CP006577">
    <property type="protein sequence ID" value="AIG97650.1"/>
    <property type="molecule type" value="Genomic_DNA"/>
</dbReference>
<dbReference type="PROSITE" id="PS51257">
    <property type="entry name" value="PROKAR_LIPOPROTEIN"/>
    <property type="match status" value="1"/>
</dbReference>
<proteinExistence type="predicted"/>
<dbReference type="Pfam" id="PF06745">
    <property type="entry name" value="ATPase"/>
    <property type="match status" value="1"/>
</dbReference>
<protein>
    <submittedName>
        <fullName evidence="4">RecA-superfamily ATPase implicated in signal transduction</fullName>
    </submittedName>
</protein>
<dbReference type="AlphaFoldDB" id="A0A075WB99"/>
<dbReference type="GO" id="GO:0005524">
    <property type="term" value="F:ATP binding"/>
    <property type="evidence" value="ECO:0007669"/>
    <property type="project" value="UniProtKB-KW"/>
</dbReference>
<dbReference type="InterPro" id="IPR014774">
    <property type="entry name" value="KaiC-like_dom"/>
</dbReference>
<evidence type="ECO:0000256" key="2">
    <source>
        <dbReference type="ARBA" id="ARBA00022840"/>
    </source>
</evidence>
<dbReference type="Proteomes" id="UP000028501">
    <property type="component" value="Chromosome"/>
</dbReference>
<evidence type="ECO:0000313" key="4">
    <source>
        <dbReference type="EMBL" id="AIG97650.1"/>
    </source>
</evidence>
<gene>
    <name evidence="4" type="ORF">AFULGI_00008550</name>
</gene>
<reference evidence="4 5" key="1">
    <citation type="submission" date="2013-07" db="EMBL/GenBank/DDBJ databases">
        <title>Genome of Archaeoglobus fulgidus.</title>
        <authorList>
            <person name="Fiebig A."/>
            <person name="Birkeland N.-K."/>
        </authorList>
    </citation>
    <scope>NUCLEOTIDE SEQUENCE [LARGE SCALE GENOMIC DNA]</scope>
    <source>
        <strain evidence="4 5">DSM 8774</strain>
    </source>
</reference>
<accession>A0A075WB99</accession>
<evidence type="ECO:0000259" key="3">
    <source>
        <dbReference type="PROSITE" id="PS51146"/>
    </source>
</evidence>
<dbReference type="PROSITE" id="PS51146">
    <property type="entry name" value="KAIC"/>
    <property type="match status" value="1"/>
</dbReference>
<keyword evidence="2" id="KW-0067">ATP-binding</keyword>
<evidence type="ECO:0000256" key="1">
    <source>
        <dbReference type="ARBA" id="ARBA00022741"/>
    </source>
</evidence>
<dbReference type="KEGG" id="afg:AFULGI_00008550"/>
<dbReference type="RefSeq" id="WP_010878278.1">
    <property type="nucleotide sequence ID" value="NZ_CP006577.1"/>
</dbReference>
<dbReference type="HOGENOM" id="CLU_023669_2_2_2"/>
<name>A0A075WB99_ARCFL</name>
<dbReference type="Gene3D" id="3.40.50.300">
    <property type="entry name" value="P-loop containing nucleotide triphosphate hydrolases"/>
    <property type="match status" value="1"/>
</dbReference>
<dbReference type="InterPro" id="IPR010624">
    <property type="entry name" value="KaiC_dom"/>
</dbReference>
<keyword evidence="1" id="KW-0547">Nucleotide-binding</keyword>
<feature type="domain" description="KaiC" evidence="3">
    <location>
        <begin position="3"/>
        <end position="221"/>
    </location>
</feature>
<organism evidence="4 5">
    <name type="scientific">Archaeoglobus fulgidus DSM 8774</name>
    <dbReference type="NCBI Taxonomy" id="1344584"/>
    <lineage>
        <taxon>Archaea</taxon>
        <taxon>Methanobacteriati</taxon>
        <taxon>Methanobacteriota</taxon>
        <taxon>Archaeoglobi</taxon>
        <taxon>Archaeoglobales</taxon>
        <taxon>Archaeoglobaceae</taxon>
        <taxon>Archaeoglobus</taxon>
    </lineage>
</organism>
<dbReference type="SUPFAM" id="SSF52540">
    <property type="entry name" value="P-loop containing nucleoside triphosphate hydrolases"/>
    <property type="match status" value="1"/>
</dbReference>
<dbReference type="InterPro" id="IPR027417">
    <property type="entry name" value="P-loop_NTPase"/>
</dbReference>
<evidence type="ECO:0000313" key="5">
    <source>
        <dbReference type="Proteomes" id="UP000028501"/>
    </source>
</evidence>
<sequence length="253" mass="28205">MLERIKSGVIGLDEILGGGFIKNTVNAVVGGMGCGKTIFCMNYLLEGLENGEKCMYASPDLDVDEFLRLAESMHWDFSKYIDNGQLNIMTVVAEDAASFIKMAFEYDRVAVDALSPLVIDVEAGSRKEIGWLLKNLKSKGTALITVEEPLRQNADLLLLLADSVISLRYTGYGGPFSRTLRVLKHRMSWHGDGVYPFYIIEGAGIVIDEKRGEGFELEEEMNLPERAKEKIAEMCKKGTLTLEDISKIKRRIP</sequence>
<dbReference type="PANTHER" id="PTHR43637">
    <property type="entry name" value="UPF0273 PROTEIN TM_0370"/>
    <property type="match status" value="1"/>
</dbReference>
<dbReference type="GeneID" id="24794372"/>